<gene>
    <name evidence="4" type="primary">rutF_1</name>
    <name evidence="4" type="ORF">RIdsm_00815</name>
</gene>
<keyword evidence="2 4" id="KW-0560">Oxidoreductase</keyword>
<proteinExistence type="inferred from homology"/>
<dbReference type="InterPro" id="IPR002563">
    <property type="entry name" value="Flavin_Rdtase-like_dom"/>
</dbReference>
<evidence type="ECO:0000259" key="3">
    <source>
        <dbReference type="SMART" id="SM00903"/>
    </source>
</evidence>
<dbReference type="PANTHER" id="PTHR30466:SF11">
    <property type="entry name" value="FLAVIN-DEPENDENT MONOOXYGENASE, REDUCTASE SUBUNIT HSAB"/>
    <property type="match status" value="1"/>
</dbReference>
<name>A0A5P3A7E2_9RHOB</name>
<dbReference type="EMBL" id="CP031598">
    <property type="protein sequence ID" value="QEW25031.1"/>
    <property type="molecule type" value="Genomic_DNA"/>
</dbReference>
<dbReference type="SMART" id="SM00903">
    <property type="entry name" value="Flavin_Reduct"/>
    <property type="match status" value="1"/>
</dbReference>
<dbReference type="Gene3D" id="2.30.110.10">
    <property type="entry name" value="Electron Transport, Fmn-binding Protein, Chain A"/>
    <property type="match status" value="1"/>
</dbReference>
<dbReference type="GO" id="GO:0042602">
    <property type="term" value="F:riboflavin reductase (NADPH) activity"/>
    <property type="evidence" value="ECO:0007669"/>
    <property type="project" value="TreeGrafter"/>
</dbReference>
<evidence type="ECO:0000313" key="5">
    <source>
        <dbReference type="Proteomes" id="UP000325785"/>
    </source>
</evidence>
<evidence type="ECO:0000256" key="1">
    <source>
        <dbReference type="ARBA" id="ARBA00008898"/>
    </source>
</evidence>
<dbReference type="EC" id="1.5.1.42" evidence="4"/>
<dbReference type="InterPro" id="IPR012349">
    <property type="entry name" value="Split_barrel_FMN-bd"/>
</dbReference>
<sequence length="164" mass="16806">MGFEATGAVITQGAFWRTVGARPVGATVITAIHDAGPVGFLGLSFAHVSAEPPTVLVSAGKNTSALPVIRAAEHFAVNLLPAGADEMARLFGGGAEMAERFAAGRWGSFTTGAPALETAAAVFDCRLEKTVEDEGAVILIGRVEGVRTNGDGVTLAHQGGYRDL</sequence>
<dbReference type="RefSeq" id="WP_057820643.1">
    <property type="nucleotide sequence ID" value="NZ_CP031598.1"/>
</dbReference>
<protein>
    <submittedName>
        <fullName evidence="4">FMN reductase (NADH) RutF</fullName>
        <ecNumber evidence="4">1.5.1.42</ecNumber>
    </submittedName>
</protein>
<dbReference type="Pfam" id="PF01613">
    <property type="entry name" value="Flavin_Reduct"/>
    <property type="match status" value="1"/>
</dbReference>
<dbReference type="PANTHER" id="PTHR30466">
    <property type="entry name" value="FLAVIN REDUCTASE"/>
    <property type="match status" value="1"/>
</dbReference>
<dbReference type="InterPro" id="IPR050268">
    <property type="entry name" value="NADH-dep_flavin_reductase"/>
</dbReference>
<dbReference type="GO" id="GO:0010181">
    <property type="term" value="F:FMN binding"/>
    <property type="evidence" value="ECO:0007669"/>
    <property type="project" value="InterPro"/>
</dbReference>
<dbReference type="OrthoDB" id="9789254at2"/>
<comment type="similarity">
    <text evidence="1">Belongs to the non-flavoprotein flavin reductase family.</text>
</comment>
<accession>A0A5P3A7E2</accession>
<dbReference type="AlphaFoldDB" id="A0A5P3A7E2"/>
<evidence type="ECO:0000256" key="2">
    <source>
        <dbReference type="ARBA" id="ARBA00023002"/>
    </source>
</evidence>
<dbReference type="GO" id="GO:0052874">
    <property type="term" value="F:FMN reductase (NADH) activity"/>
    <property type="evidence" value="ECO:0007669"/>
    <property type="project" value="UniProtKB-EC"/>
</dbReference>
<evidence type="ECO:0000313" key="4">
    <source>
        <dbReference type="EMBL" id="QEW25031.1"/>
    </source>
</evidence>
<feature type="domain" description="Flavin reductase like" evidence="3">
    <location>
        <begin position="20"/>
        <end position="163"/>
    </location>
</feature>
<reference evidence="4 5" key="1">
    <citation type="submission" date="2018-08" db="EMBL/GenBank/DDBJ databases">
        <title>Genetic Globetrotter - A new plasmid hitch-hiking vast phylogenetic and geographic distances.</title>
        <authorList>
            <person name="Vollmers J."/>
            <person name="Petersen J."/>
        </authorList>
    </citation>
    <scope>NUCLEOTIDE SEQUENCE [LARGE SCALE GENOMIC DNA]</scope>
    <source>
        <strain evidence="4 5">DSM 26383</strain>
    </source>
</reference>
<organism evidence="4 5">
    <name type="scientific">Roseovarius indicus</name>
    <dbReference type="NCBI Taxonomy" id="540747"/>
    <lineage>
        <taxon>Bacteria</taxon>
        <taxon>Pseudomonadati</taxon>
        <taxon>Pseudomonadota</taxon>
        <taxon>Alphaproteobacteria</taxon>
        <taxon>Rhodobacterales</taxon>
        <taxon>Roseobacteraceae</taxon>
        <taxon>Roseovarius</taxon>
    </lineage>
</organism>
<dbReference type="SUPFAM" id="SSF50475">
    <property type="entry name" value="FMN-binding split barrel"/>
    <property type="match status" value="1"/>
</dbReference>
<dbReference type="Proteomes" id="UP000325785">
    <property type="component" value="Chromosome"/>
</dbReference>
<dbReference type="KEGG" id="rid:RIdsm_00815"/>